<evidence type="ECO:0000256" key="1">
    <source>
        <dbReference type="ARBA" id="ARBA00005641"/>
    </source>
</evidence>
<dbReference type="AlphaFoldDB" id="A0A453R4E2"/>
<dbReference type="Pfam" id="PF25490">
    <property type="entry name" value="DUF7910"/>
    <property type="match status" value="1"/>
</dbReference>
<dbReference type="PROSITE" id="PS00659">
    <property type="entry name" value="GLYCOSYL_HYDROL_F5"/>
    <property type="match status" value="1"/>
</dbReference>
<keyword evidence="3 4" id="KW-0326">Glycosidase</keyword>
<organism evidence="8 9">
    <name type="scientific">Aegilops tauschii subsp. strangulata</name>
    <name type="common">Goatgrass</name>
    <dbReference type="NCBI Taxonomy" id="200361"/>
    <lineage>
        <taxon>Eukaryota</taxon>
        <taxon>Viridiplantae</taxon>
        <taxon>Streptophyta</taxon>
        <taxon>Embryophyta</taxon>
        <taxon>Tracheophyta</taxon>
        <taxon>Spermatophyta</taxon>
        <taxon>Magnoliopsida</taxon>
        <taxon>Liliopsida</taxon>
        <taxon>Poales</taxon>
        <taxon>Poaceae</taxon>
        <taxon>BOP clade</taxon>
        <taxon>Pooideae</taxon>
        <taxon>Triticodae</taxon>
        <taxon>Triticeae</taxon>
        <taxon>Triticinae</taxon>
        <taxon>Aegilops</taxon>
    </lineage>
</organism>
<sequence length="570" mass="63354">PLSVSAPGGLGISRPFRSIQSPLPHPLPQSQSPRAPSVRRIADMGAGALIFGLLCVFQLSHSSSDKDDFTKVRAVNLGGWLVVEGWIKPSLFDGIPNGDMLDGVQVQLKSVALQKYVSAVGGGGGNVNVDQDAASTWETFKLWRVSDSEFQFRCLNGQFLTASNQDVISATTDSPGDSETFYIERNNTLLHIKLLNGSYLQVTNNNQLTSNHRSQPGWGDDMATFQMTIAANNLHGDYQLANGYGPAQAKAVLTEHRKSFVTGNDFFLLSQNGVNAVRIPVGWWIAYDPDPPAPFIGGSLENLDRAFYWAQVYGLKCIIDLHAAPGSQNGMEHSASRDGSVDWPSEVNIQKTLDVIKFLAQRYADDPSLLGVELLNEPSAGTVPLDTLVSYYKRGYKIVRSYSETAYVIFCQRIGNADPMELYEADLGPTNTVVDLHYYNLFDPYYEKLNATENIRFVYEKRLPQVWALNGAKGPLVFVGEWVNEWNVANASQIQYRSFGKAQLEVFGEASFGWSYWTVRCNSVHWDYEWNVRNRYLIIGGSPLQRANYMMLVAGCLVYLLLLTLTYGKK</sequence>
<keyword evidence="5" id="KW-1133">Transmembrane helix</keyword>
<dbReference type="CDD" id="cd00257">
    <property type="entry name" value="beta-trefoil_FSCN-like"/>
    <property type="match status" value="1"/>
</dbReference>
<dbReference type="Proteomes" id="UP000015105">
    <property type="component" value="Chromosome 7D"/>
</dbReference>
<name>A0A453R4E2_AEGTS</name>
<dbReference type="SUPFAM" id="SSF50405">
    <property type="entry name" value="Actin-crosslinking proteins"/>
    <property type="match status" value="1"/>
</dbReference>
<reference evidence="8" key="4">
    <citation type="submission" date="2019-03" db="UniProtKB">
        <authorList>
            <consortium name="EnsemblPlants"/>
        </authorList>
    </citation>
    <scope>IDENTIFICATION</scope>
</reference>
<dbReference type="GO" id="GO:0051017">
    <property type="term" value="P:actin filament bundle assembly"/>
    <property type="evidence" value="ECO:0007669"/>
    <property type="project" value="TreeGrafter"/>
</dbReference>
<dbReference type="GO" id="GO:0007163">
    <property type="term" value="P:establishment or maintenance of cell polarity"/>
    <property type="evidence" value="ECO:0007669"/>
    <property type="project" value="TreeGrafter"/>
</dbReference>
<evidence type="ECO:0000313" key="8">
    <source>
        <dbReference type="EnsemblPlants" id="AET7Gv20458300.4"/>
    </source>
</evidence>
<dbReference type="InterPro" id="IPR008999">
    <property type="entry name" value="Actin-crosslinking"/>
</dbReference>
<evidence type="ECO:0000256" key="2">
    <source>
        <dbReference type="ARBA" id="ARBA00022801"/>
    </source>
</evidence>
<evidence type="ECO:0000256" key="5">
    <source>
        <dbReference type="SAM" id="Phobius"/>
    </source>
</evidence>
<evidence type="ECO:0000256" key="4">
    <source>
        <dbReference type="RuleBase" id="RU361153"/>
    </source>
</evidence>
<evidence type="ECO:0000259" key="6">
    <source>
        <dbReference type="Pfam" id="PF00150"/>
    </source>
</evidence>
<reference evidence="8" key="5">
    <citation type="journal article" date="2021" name="G3 (Bethesda)">
        <title>Aegilops tauschii genome assembly Aet v5.0 features greater sequence contiguity and improved annotation.</title>
        <authorList>
            <person name="Wang L."/>
            <person name="Zhu T."/>
            <person name="Rodriguez J.C."/>
            <person name="Deal K.R."/>
            <person name="Dubcovsky J."/>
            <person name="McGuire P.E."/>
            <person name="Lux T."/>
            <person name="Spannagl M."/>
            <person name="Mayer K.F.X."/>
            <person name="Baldrich P."/>
            <person name="Meyers B.C."/>
            <person name="Huo N."/>
            <person name="Gu Y.Q."/>
            <person name="Zhou H."/>
            <person name="Devos K.M."/>
            <person name="Bennetzen J.L."/>
            <person name="Unver T."/>
            <person name="Budak H."/>
            <person name="Gulick P.J."/>
            <person name="Galiba G."/>
            <person name="Kalapos B."/>
            <person name="Nelson D.R."/>
            <person name="Li P."/>
            <person name="You F.M."/>
            <person name="Luo M.C."/>
            <person name="Dvorak J."/>
        </authorList>
    </citation>
    <scope>NUCLEOTIDE SEQUENCE [LARGE SCALE GENOMIC DNA]</scope>
    <source>
        <strain evidence="8">cv. AL8/78</strain>
    </source>
</reference>
<reference evidence="8" key="3">
    <citation type="journal article" date="2017" name="Nature">
        <title>Genome sequence of the progenitor of the wheat D genome Aegilops tauschii.</title>
        <authorList>
            <person name="Luo M.C."/>
            <person name="Gu Y.Q."/>
            <person name="Puiu D."/>
            <person name="Wang H."/>
            <person name="Twardziok S.O."/>
            <person name="Deal K.R."/>
            <person name="Huo N."/>
            <person name="Zhu T."/>
            <person name="Wang L."/>
            <person name="Wang Y."/>
            <person name="McGuire P.E."/>
            <person name="Liu S."/>
            <person name="Long H."/>
            <person name="Ramasamy R.K."/>
            <person name="Rodriguez J.C."/>
            <person name="Van S.L."/>
            <person name="Yuan L."/>
            <person name="Wang Z."/>
            <person name="Xia Z."/>
            <person name="Xiao L."/>
            <person name="Anderson O.D."/>
            <person name="Ouyang S."/>
            <person name="Liang Y."/>
            <person name="Zimin A.V."/>
            <person name="Pertea G."/>
            <person name="Qi P."/>
            <person name="Bennetzen J.L."/>
            <person name="Dai X."/>
            <person name="Dawson M.W."/>
            <person name="Muller H.G."/>
            <person name="Kugler K."/>
            <person name="Rivarola-Duarte L."/>
            <person name="Spannagl M."/>
            <person name="Mayer K.F.X."/>
            <person name="Lu F.H."/>
            <person name="Bevan M.W."/>
            <person name="Leroy P."/>
            <person name="Li P."/>
            <person name="You F.M."/>
            <person name="Sun Q."/>
            <person name="Liu Z."/>
            <person name="Lyons E."/>
            <person name="Wicker T."/>
            <person name="Salzberg S.L."/>
            <person name="Devos K.M."/>
            <person name="Dvorak J."/>
        </authorList>
    </citation>
    <scope>NUCLEOTIDE SEQUENCE [LARGE SCALE GENOMIC DNA]</scope>
    <source>
        <strain evidence="8">cv. AL8/78</strain>
    </source>
</reference>
<keyword evidence="5" id="KW-0472">Membrane</keyword>
<proteinExistence type="inferred from homology"/>
<reference evidence="9" key="2">
    <citation type="journal article" date="2017" name="Nat. Plants">
        <title>The Aegilops tauschii genome reveals multiple impacts of transposons.</title>
        <authorList>
            <person name="Zhao G."/>
            <person name="Zou C."/>
            <person name="Li K."/>
            <person name="Wang K."/>
            <person name="Li T."/>
            <person name="Gao L."/>
            <person name="Zhang X."/>
            <person name="Wang H."/>
            <person name="Yang Z."/>
            <person name="Liu X."/>
            <person name="Jiang W."/>
            <person name="Mao L."/>
            <person name="Kong X."/>
            <person name="Jiao Y."/>
            <person name="Jia J."/>
        </authorList>
    </citation>
    <scope>NUCLEOTIDE SEQUENCE [LARGE SCALE GENOMIC DNA]</scope>
    <source>
        <strain evidence="9">cv. AL8/78</strain>
    </source>
</reference>
<dbReference type="Gene3D" id="2.80.10.50">
    <property type="match status" value="1"/>
</dbReference>
<feature type="transmembrane region" description="Helical" evidence="5">
    <location>
        <begin position="549"/>
        <end position="568"/>
    </location>
</feature>
<dbReference type="GO" id="GO:0051015">
    <property type="term" value="F:actin filament binding"/>
    <property type="evidence" value="ECO:0007669"/>
    <property type="project" value="InterPro"/>
</dbReference>
<dbReference type="GO" id="GO:0000272">
    <property type="term" value="P:polysaccharide catabolic process"/>
    <property type="evidence" value="ECO:0007669"/>
    <property type="project" value="InterPro"/>
</dbReference>
<dbReference type="InterPro" id="IPR018087">
    <property type="entry name" value="Glyco_hydro_5_CS"/>
</dbReference>
<dbReference type="GO" id="GO:0005737">
    <property type="term" value="C:cytoplasm"/>
    <property type="evidence" value="ECO:0007669"/>
    <property type="project" value="TreeGrafter"/>
</dbReference>
<dbReference type="STRING" id="200361.A0A453R4E2"/>
<dbReference type="Gene3D" id="3.20.20.80">
    <property type="entry name" value="Glycosidases"/>
    <property type="match status" value="1"/>
</dbReference>
<dbReference type="SUPFAM" id="SSF51445">
    <property type="entry name" value="(Trans)glycosidases"/>
    <property type="match status" value="1"/>
</dbReference>
<dbReference type="GO" id="GO:0016477">
    <property type="term" value="P:cell migration"/>
    <property type="evidence" value="ECO:0007669"/>
    <property type="project" value="TreeGrafter"/>
</dbReference>
<keyword evidence="2 4" id="KW-0378">Hydrolase</keyword>
<evidence type="ECO:0000256" key="3">
    <source>
        <dbReference type="ARBA" id="ARBA00023295"/>
    </source>
</evidence>
<evidence type="ECO:0000259" key="7">
    <source>
        <dbReference type="Pfam" id="PF25490"/>
    </source>
</evidence>
<dbReference type="EnsemblPlants" id="AET7Gv20458300.4">
    <property type="protein sequence ID" value="AET7Gv20458300.4"/>
    <property type="gene ID" value="AET7Gv20458300"/>
</dbReference>
<dbReference type="InterPro" id="IPR010431">
    <property type="entry name" value="Fascin"/>
</dbReference>
<keyword evidence="9" id="KW-1185">Reference proteome</keyword>
<feature type="domain" description="Glycoside hydrolase family 5" evidence="6">
    <location>
        <begin position="267"/>
        <end position="519"/>
    </location>
</feature>
<dbReference type="GO" id="GO:0015629">
    <property type="term" value="C:actin cytoskeleton"/>
    <property type="evidence" value="ECO:0007669"/>
    <property type="project" value="TreeGrafter"/>
</dbReference>
<reference evidence="9" key="1">
    <citation type="journal article" date="2014" name="Science">
        <title>Ancient hybridizations among the ancestral genomes of bread wheat.</title>
        <authorList>
            <consortium name="International Wheat Genome Sequencing Consortium,"/>
            <person name="Marcussen T."/>
            <person name="Sandve S.R."/>
            <person name="Heier L."/>
            <person name="Spannagl M."/>
            <person name="Pfeifer M."/>
            <person name="Jakobsen K.S."/>
            <person name="Wulff B.B."/>
            <person name="Steuernagel B."/>
            <person name="Mayer K.F."/>
            <person name="Olsen O.A."/>
        </authorList>
    </citation>
    <scope>NUCLEOTIDE SEQUENCE [LARGE SCALE GENOMIC DNA]</scope>
    <source>
        <strain evidence="9">cv. AL8/78</strain>
    </source>
</reference>
<dbReference type="InterPro" id="IPR057232">
    <property type="entry name" value="DUF7910"/>
</dbReference>
<accession>A0A453R4E2</accession>
<dbReference type="InterPro" id="IPR017853">
    <property type="entry name" value="GH"/>
</dbReference>
<dbReference type="Pfam" id="PF00150">
    <property type="entry name" value="Cellulase"/>
    <property type="match status" value="1"/>
</dbReference>
<evidence type="ECO:0000313" key="9">
    <source>
        <dbReference type="Proteomes" id="UP000015105"/>
    </source>
</evidence>
<dbReference type="PANTHER" id="PTHR10551">
    <property type="entry name" value="FASCIN"/>
    <property type="match status" value="1"/>
</dbReference>
<protein>
    <submittedName>
        <fullName evidence="8">Uncharacterized protein</fullName>
    </submittedName>
</protein>
<comment type="similarity">
    <text evidence="1 4">Belongs to the glycosyl hydrolase 5 (cellulase A) family.</text>
</comment>
<keyword evidence="5" id="KW-0812">Transmembrane</keyword>
<dbReference type="PANTHER" id="PTHR10551:SF36">
    <property type="entry name" value="GLYCOSIDE HYDROLASE FAMILY 5 DOMAIN-CONTAINING PROTEIN"/>
    <property type="match status" value="1"/>
</dbReference>
<dbReference type="InterPro" id="IPR001547">
    <property type="entry name" value="Glyco_hydro_5"/>
</dbReference>
<dbReference type="Gramene" id="AET7Gv20458300.4">
    <property type="protein sequence ID" value="AET7Gv20458300.4"/>
    <property type="gene ID" value="AET7Gv20458300"/>
</dbReference>
<feature type="domain" description="DUF7910" evidence="7">
    <location>
        <begin position="97"/>
        <end position="229"/>
    </location>
</feature>
<dbReference type="GO" id="GO:0004553">
    <property type="term" value="F:hydrolase activity, hydrolyzing O-glycosyl compounds"/>
    <property type="evidence" value="ECO:0007669"/>
    <property type="project" value="InterPro"/>
</dbReference>